<organism evidence="2">
    <name type="scientific">marine sediment metagenome</name>
    <dbReference type="NCBI Taxonomy" id="412755"/>
    <lineage>
        <taxon>unclassified sequences</taxon>
        <taxon>metagenomes</taxon>
        <taxon>ecological metagenomes</taxon>
    </lineage>
</organism>
<evidence type="ECO:0000259" key="1">
    <source>
        <dbReference type="Pfam" id="PF05048"/>
    </source>
</evidence>
<feature type="domain" description="Periplasmic copper-binding protein NosD beta helix" evidence="1">
    <location>
        <begin position="17"/>
        <end position="122"/>
    </location>
</feature>
<comment type="caution">
    <text evidence="2">The sequence shown here is derived from an EMBL/GenBank/DDBJ whole genome shotgun (WGS) entry which is preliminary data.</text>
</comment>
<dbReference type="SUPFAM" id="SSF51126">
    <property type="entry name" value="Pectin lyase-like"/>
    <property type="match status" value="1"/>
</dbReference>
<dbReference type="Gene3D" id="2.160.20.10">
    <property type="entry name" value="Single-stranded right-handed beta-helix, Pectin lyase-like"/>
    <property type="match status" value="1"/>
</dbReference>
<dbReference type="Pfam" id="PF05048">
    <property type="entry name" value="NosD"/>
    <property type="match status" value="1"/>
</dbReference>
<sequence>MTLRDFRYSRAAFSSFSIQVRDSANFLIFNVHGTGASHGIEVKDSTKGRVIGNDLATGDIGIELDGSSFIIVVDNQIDGTFMTIRITNNSDFNTIIGNRGTNLMRIVDGTCNKNIVVGNMMNGAFDDGGTNTEKAHNVQY</sequence>
<protein>
    <recommendedName>
        <fullName evidence="1">Periplasmic copper-binding protein NosD beta helix domain-containing protein</fullName>
    </recommendedName>
</protein>
<reference evidence="2" key="1">
    <citation type="journal article" date="2014" name="Front. Microbiol.">
        <title>High frequency of phylogenetically diverse reductive dehalogenase-homologous genes in deep subseafloor sedimentary metagenomes.</title>
        <authorList>
            <person name="Kawai M."/>
            <person name="Futagami T."/>
            <person name="Toyoda A."/>
            <person name="Takaki Y."/>
            <person name="Nishi S."/>
            <person name="Hori S."/>
            <person name="Arai W."/>
            <person name="Tsubouchi T."/>
            <person name="Morono Y."/>
            <person name="Uchiyama I."/>
            <person name="Ito T."/>
            <person name="Fujiyama A."/>
            <person name="Inagaki F."/>
            <person name="Takami H."/>
        </authorList>
    </citation>
    <scope>NUCLEOTIDE SEQUENCE</scope>
    <source>
        <strain evidence="2">Expedition CK06-06</strain>
    </source>
</reference>
<evidence type="ECO:0000313" key="2">
    <source>
        <dbReference type="EMBL" id="GAI06263.1"/>
    </source>
</evidence>
<dbReference type="InterPro" id="IPR011050">
    <property type="entry name" value="Pectin_lyase_fold/virulence"/>
</dbReference>
<gene>
    <name evidence="2" type="ORF">S06H3_17310</name>
</gene>
<accession>X1KHV1</accession>
<dbReference type="InterPro" id="IPR012334">
    <property type="entry name" value="Pectin_lyas_fold"/>
</dbReference>
<proteinExistence type="predicted"/>
<dbReference type="EMBL" id="BARV01008644">
    <property type="protein sequence ID" value="GAI06263.1"/>
    <property type="molecule type" value="Genomic_DNA"/>
</dbReference>
<dbReference type="AlphaFoldDB" id="X1KHV1"/>
<name>X1KHV1_9ZZZZ</name>
<dbReference type="InterPro" id="IPR007742">
    <property type="entry name" value="NosD_dom"/>
</dbReference>